<keyword evidence="1" id="KW-0614">Plasmid</keyword>
<evidence type="ECO:0000313" key="1">
    <source>
        <dbReference type="EMBL" id="ATZ30236.1"/>
    </source>
</evidence>
<reference evidence="1 2" key="1">
    <citation type="submission" date="2017-11" db="EMBL/GenBank/DDBJ databases">
        <title>Escherichia coli CV839-15 Genome sequencing and assembly.</title>
        <authorList>
            <person name="Li Z."/>
            <person name="Song N."/>
            <person name="Li W."/>
            <person name="Philip H.R."/>
            <person name="Bu Z."/>
            <person name="Siguo L."/>
        </authorList>
    </citation>
    <scope>NUCLEOTIDE SEQUENCE [LARGE SCALE GENOMIC DNA]</scope>
    <source>
        <strain evidence="1 2">CV839-15</strain>
        <plasmid evidence="2">Plasmid pcv839-15-p2</plasmid>
    </source>
</reference>
<name>A0A2H4TL08_ECOLX</name>
<protein>
    <submittedName>
        <fullName evidence="1">Uncharacterized protein</fullName>
    </submittedName>
</protein>
<geneLocation type="plasmid" evidence="2">
    <name>pcv839-15-p2</name>
</geneLocation>
<dbReference type="AlphaFoldDB" id="A0A2H4TL08"/>
<dbReference type="Proteomes" id="UP000236551">
    <property type="component" value="Plasmid pCV839-15-p2"/>
</dbReference>
<proteinExistence type="predicted"/>
<evidence type="ECO:0000313" key="2">
    <source>
        <dbReference type="Proteomes" id="UP000236551"/>
    </source>
</evidence>
<sequence length="71" mass="7890">MFISFISRQNQDLLVNINDISLVMKKGIFCEIYIRGVSGSVIVVDSFSTICKKIENMSPEIINTETASSSN</sequence>
<dbReference type="RefSeq" id="WP_029488778.1">
    <property type="nucleotide sequence ID" value="NZ_CP062820.1"/>
</dbReference>
<dbReference type="EMBL" id="CP024976">
    <property type="protein sequence ID" value="ATZ30236.1"/>
    <property type="molecule type" value="Genomic_DNA"/>
</dbReference>
<accession>A0A2H4TL08</accession>
<organism evidence="1 2">
    <name type="scientific">Escherichia coli</name>
    <dbReference type="NCBI Taxonomy" id="562"/>
    <lineage>
        <taxon>Bacteria</taxon>
        <taxon>Pseudomonadati</taxon>
        <taxon>Pseudomonadota</taxon>
        <taxon>Gammaproteobacteria</taxon>
        <taxon>Enterobacterales</taxon>
        <taxon>Enterobacteriaceae</taxon>
        <taxon>Escherichia</taxon>
    </lineage>
</organism>
<gene>
    <name evidence="1" type="ORF">CV83915_2p0233</name>
</gene>